<reference evidence="5 6" key="1">
    <citation type="journal article" date="2016" name="Nat. Commun.">
        <title>Thousands of microbial genomes shed light on interconnected biogeochemical processes in an aquifer system.</title>
        <authorList>
            <person name="Anantharaman K."/>
            <person name="Brown C.T."/>
            <person name="Hug L.A."/>
            <person name="Sharon I."/>
            <person name="Castelle C.J."/>
            <person name="Probst A.J."/>
            <person name="Thomas B.C."/>
            <person name="Singh A."/>
            <person name="Wilkins M.J."/>
            <person name="Karaoz U."/>
            <person name="Brodie E.L."/>
            <person name="Williams K.H."/>
            <person name="Hubbard S.S."/>
            <person name="Banfield J.F."/>
        </authorList>
    </citation>
    <scope>NUCLEOTIDE SEQUENCE [LARGE SCALE GENOMIC DNA]</scope>
</reference>
<protein>
    <recommendedName>
        <fullName evidence="4">Carbohydrate kinase PfkB domain-containing protein</fullName>
    </recommendedName>
</protein>
<dbReference type="GO" id="GO:0016301">
    <property type="term" value="F:kinase activity"/>
    <property type="evidence" value="ECO:0007669"/>
    <property type="project" value="UniProtKB-KW"/>
</dbReference>
<dbReference type="PANTHER" id="PTHR43320:SF3">
    <property type="entry name" value="CARBOHYDRATE KINASE PFKB DOMAIN-CONTAINING PROTEIN"/>
    <property type="match status" value="1"/>
</dbReference>
<dbReference type="AlphaFoldDB" id="A0A1F7WZ16"/>
<dbReference type="PANTHER" id="PTHR43320">
    <property type="entry name" value="SUGAR KINASE"/>
    <property type="match status" value="1"/>
</dbReference>
<dbReference type="InterPro" id="IPR002173">
    <property type="entry name" value="Carboh/pur_kinase_PfkB_CS"/>
</dbReference>
<dbReference type="Proteomes" id="UP000177737">
    <property type="component" value="Unassembled WGS sequence"/>
</dbReference>
<evidence type="ECO:0000256" key="1">
    <source>
        <dbReference type="ARBA" id="ARBA00010688"/>
    </source>
</evidence>
<proteinExistence type="inferred from homology"/>
<organism evidence="5 6">
    <name type="scientific">Candidatus Woesebacteria bacterium GWC1_42_13</name>
    <dbReference type="NCBI Taxonomy" id="1802475"/>
    <lineage>
        <taxon>Bacteria</taxon>
        <taxon>Candidatus Woeseibacteriota</taxon>
    </lineage>
</organism>
<name>A0A1F7WZ16_9BACT</name>
<comment type="similarity">
    <text evidence="1">Belongs to the carbohydrate kinase PfkB family.</text>
</comment>
<evidence type="ECO:0000259" key="4">
    <source>
        <dbReference type="Pfam" id="PF00294"/>
    </source>
</evidence>
<dbReference type="InterPro" id="IPR052700">
    <property type="entry name" value="Carb_kinase_PfkB-like"/>
</dbReference>
<feature type="domain" description="Carbohydrate kinase PfkB" evidence="4">
    <location>
        <begin position="35"/>
        <end position="306"/>
    </location>
</feature>
<dbReference type="SUPFAM" id="SSF53613">
    <property type="entry name" value="Ribokinase-like"/>
    <property type="match status" value="1"/>
</dbReference>
<sequence length="330" mass="35984">MDSYELISIGDASMDVFMTPTESETLCQIDTKECLIAFSYGDKIPVEDLVFSTGGNAANNAVGTKRMGVNCAIVLTLGDDSIGNLIIEKLKSEGVGMDYVVRQPGTVSNYSTVINYSGERTIFVYHAPRTYDFPREIPAPAWVYLTSMGESFLPFYQKVVEWLEANPNTKLAFNPGSYQIRAKKEDLIPVLKRTHVVFVNREEAGKLTRAETSVGKEKDLLKAVSSLGPKIAVITDGGNGSFVFDGSKFLKSGVLPVDAFQRTGAGDAFGSGCLSAIIKGKPLEEALIWGTVNSASVIGYQGPQKGLLKEDQIEEWKERFISSKVELGEF</sequence>
<keyword evidence="3" id="KW-0418">Kinase</keyword>
<comment type="caution">
    <text evidence="5">The sequence shown here is derived from an EMBL/GenBank/DDBJ whole genome shotgun (WGS) entry which is preliminary data.</text>
</comment>
<dbReference type="PROSITE" id="PS00583">
    <property type="entry name" value="PFKB_KINASES_1"/>
    <property type="match status" value="1"/>
</dbReference>
<evidence type="ECO:0000313" key="6">
    <source>
        <dbReference type="Proteomes" id="UP000177737"/>
    </source>
</evidence>
<dbReference type="Gene3D" id="3.40.1190.20">
    <property type="match status" value="1"/>
</dbReference>
<keyword evidence="2" id="KW-0808">Transferase</keyword>
<evidence type="ECO:0000313" key="5">
    <source>
        <dbReference type="EMBL" id="OGM07305.1"/>
    </source>
</evidence>
<dbReference type="Pfam" id="PF00294">
    <property type="entry name" value="PfkB"/>
    <property type="match status" value="1"/>
</dbReference>
<evidence type="ECO:0000256" key="2">
    <source>
        <dbReference type="ARBA" id="ARBA00022679"/>
    </source>
</evidence>
<dbReference type="EMBL" id="MGFN01000012">
    <property type="protein sequence ID" value="OGM07305.1"/>
    <property type="molecule type" value="Genomic_DNA"/>
</dbReference>
<accession>A0A1F7WZ16</accession>
<evidence type="ECO:0000256" key="3">
    <source>
        <dbReference type="ARBA" id="ARBA00022777"/>
    </source>
</evidence>
<dbReference type="InterPro" id="IPR029056">
    <property type="entry name" value="Ribokinase-like"/>
</dbReference>
<dbReference type="InterPro" id="IPR011611">
    <property type="entry name" value="PfkB_dom"/>
</dbReference>
<gene>
    <name evidence="5" type="ORF">A2129_02680</name>
</gene>